<evidence type="ECO:0000259" key="7">
    <source>
        <dbReference type="PROSITE" id="PS50801"/>
    </source>
</evidence>
<dbReference type="Gene3D" id="3.30.750.24">
    <property type="entry name" value="STAS domain"/>
    <property type="match status" value="1"/>
</dbReference>
<gene>
    <name evidence="8" type="ORF">HLH36_01055</name>
</gene>
<evidence type="ECO:0000313" key="9">
    <source>
        <dbReference type="Proteomes" id="UP000559860"/>
    </source>
</evidence>
<reference evidence="8 9" key="1">
    <citation type="submission" date="2020-04" db="EMBL/GenBank/DDBJ databases">
        <title>Description of novel Gluconacetobacter.</title>
        <authorList>
            <person name="Sombolestani A."/>
        </authorList>
    </citation>
    <scope>NUCLEOTIDE SEQUENCE [LARGE SCALE GENOMIC DNA]</scope>
    <source>
        <strain evidence="8 9">LMG 27801</strain>
    </source>
</reference>
<comment type="subcellular location">
    <subcellularLocation>
        <location evidence="1">Membrane</location>
        <topology evidence="1">Multi-pass membrane protein</topology>
    </subcellularLocation>
</comment>
<comment type="caution">
    <text evidence="8">The sequence shown here is derived from an EMBL/GenBank/DDBJ whole genome shotgun (WGS) entry which is preliminary data.</text>
</comment>
<dbReference type="PANTHER" id="PTHR11814">
    <property type="entry name" value="SULFATE TRANSPORTER"/>
    <property type="match status" value="1"/>
</dbReference>
<dbReference type="Pfam" id="PF00916">
    <property type="entry name" value="Sulfate_transp"/>
    <property type="match status" value="1"/>
</dbReference>
<organism evidence="8 9">
    <name type="scientific">Gluconacetobacter aggeris</name>
    <dbReference type="NCBI Taxonomy" id="1286186"/>
    <lineage>
        <taxon>Bacteria</taxon>
        <taxon>Pseudomonadati</taxon>
        <taxon>Pseudomonadota</taxon>
        <taxon>Alphaproteobacteria</taxon>
        <taxon>Acetobacterales</taxon>
        <taxon>Acetobacteraceae</taxon>
        <taxon>Gluconacetobacter</taxon>
    </lineage>
</organism>
<dbReference type="InterPro" id="IPR036513">
    <property type="entry name" value="STAS_dom_sf"/>
</dbReference>
<evidence type="ECO:0000256" key="3">
    <source>
        <dbReference type="ARBA" id="ARBA00022989"/>
    </source>
</evidence>
<evidence type="ECO:0000256" key="1">
    <source>
        <dbReference type="ARBA" id="ARBA00004141"/>
    </source>
</evidence>
<dbReference type="RefSeq" id="WP_182984659.1">
    <property type="nucleotide sequence ID" value="NZ_JABEQD010000001.1"/>
</dbReference>
<feature type="domain" description="STAS" evidence="7">
    <location>
        <begin position="465"/>
        <end position="580"/>
    </location>
</feature>
<dbReference type="InterPro" id="IPR002645">
    <property type="entry name" value="STAS_dom"/>
</dbReference>
<keyword evidence="9" id="KW-1185">Reference proteome</keyword>
<dbReference type="GO" id="GO:0055085">
    <property type="term" value="P:transmembrane transport"/>
    <property type="evidence" value="ECO:0007669"/>
    <property type="project" value="InterPro"/>
</dbReference>
<accession>A0A7W4IQ65</accession>
<evidence type="ECO:0000256" key="5">
    <source>
        <dbReference type="SAM" id="MobiDB-lite"/>
    </source>
</evidence>
<feature type="transmembrane region" description="Helical" evidence="6">
    <location>
        <begin position="66"/>
        <end position="93"/>
    </location>
</feature>
<feature type="transmembrane region" description="Helical" evidence="6">
    <location>
        <begin position="356"/>
        <end position="374"/>
    </location>
</feature>
<feature type="transmembrane region" description="Helical" evidence="6">
    <location>
        <begin position="127"/>
        <end position="148"/>
    </location>
</feature>
<proteinExistence type="predicted"/>
<dbReference type="AlphaFoldDB" id="A0A7W4IQ65"/>
<sequence length="590" mass="60681">MTAGTGPGDKAGPRDEAAPPGGLLARLRAQGPKTQEPRAAAALRAPGGWHDALAGLTLASMNIPQVLGYAAIAGMPAVTGLYTVLLPLVAFALLGSSRHLVVAADSATAAIIASGLAGMAAAGSPRYVALVGAVAWLVASFLLGARLFRLGFLADFFSRTVLVGFLTGVGVQVCIAMSRDMLGVAAPAHNPLAQLLQVVRGLPGASVLCAGLSLLVVALILAGSRLLPRAPMALVAVVGAIAASRALDLAGHGVAVIGPIAGGLPSLRPPNVTWNQMLALLPVAGSCVVVIIAQSAATSRAFALRCHEEVDENADILGLSAANAAAALTGTFVVNGSPTQTAMALRAGARSQRAQLVFALATLLVLLVLTGPLRDLPRCVLSAIVFAVAAGMIDWRGLLDIRRESPGEFQLALATAAAVVGVGVEQGIFLAIALSLFRHVRHSYRPHSMVLLVDDATGMLEPVPVGRGMQTEPGLIIYRFGADLFYANCSRFADDARLLADSAPARLRCLIVDASAITDLDFSAAGTLRDLLAELHGHGVRVLFGRVSPYLRADMDRHRITAVAGADAYFTALHPAIRAGRAIVRAAEGA</sequence>
<feature type="transmembrane region" description="Helical" evidence="6">
    <location>
        <begin position="198"/>
        <end position="221"/>
    </location>
</feature>
<dbReference type="SUPFAM" id="SSF52091">
    <property type="entry name" value="SpoIIaa-like"/>
    <property type="match status" value="1"/>
</dbReference>
<protein>
    <submittedName>
        <fullName evidence="8">SulP family inorganic anion transporter</fullName>
    </submittedName>
</protein>
<keyword evidence="2 6" id="KW-0812">Transmembrane</keyword>
<dbReference type="CDD" id="cd07042">
    <property type="entry name" value="STAS_SulP_like_sulfate_transporter"/>
    <property type="match status" value="1"/>
</dbReference>
<dbReference type="PROSITE" id="PS50801">
    <property type="entry name" value="STAS"/>
    <property type="match status" value="1"/>
</dbReference>
<evidence type="ECO:0000313" key="8">
    <source>
        <dbReference type="EMBL" id="MBB2166957.1"/>
    </source>
</evidence>
<dbReference type="InterPro" id="IPR001902">
    <property type="entry name" value="SLC26A/SulP_fam"/>
</dbReference>
<feature type="transmembrane region" description="Helical" evidence="6">
    <location>
        <begin position="233"/>
        <end position="257"/>
    </location>
</feature>
<evidence type="ECO:0000256" key="6">
    <source>
        <dbReference type="SAM" id="Phobius"/>
    </source>
</evidence>
<dbReference type="GO" id="GO:0016020">
    <property type="term" value="C:membrane"/>
    <property type="evidence" value="ECO:0007669"/>
    <property type="project" value="UniProtKB-SubCell"/>
</dbReference>
<keyword evidence="4 6" id="KW-0472">Membrane</keyword>
<name>A0A7W4IQ65_9PROT</name>
<feature type="transmembrane region" description="Helical" evidence="6">
    <location>
        <begin position="411"/>
        <end position="437"/>
    </location>
</feature>
<evidence type="ECO:0000256" key="2">
    <source>
        <dbReference type="ARBA" id="ARBA00022692"/>
    </source>
</evidence>
<feature type="transmembrane region" description="Helical" evidence="6">
    <location>
        <begin position="160"/>
        <end position="178"/>
    </location>
</feature>
<evidence type="ECO:0000256" key="4">
    <source>
        <dbReference type="ARBA" id="ARBA00023136"/>
    </source>
</evidence>
<dbReference type="Pfam" id="PF01740">
    <property type="entry name" value="STAS"/>
    <property type="match status" value="1"/>
</dbReference>
<dbReference type="Proteomes" id="UP000559860">
    <property type="component" value="Unassembled WGS sequence"/>
</dbReference>
<dbReference type="EMBL" id="JABEQD010000001">
    <property type="protein sequence ID" value="MBB2166957.1"/>
    <property type="molecule type" value="Genomic_DNA"/>
</dbReference>
<dbReference type="InterPro" id="IPR011547">
    <property type="entry name" value="SLC26A/SulP_dom"/>
</dbReference>
<keyword evidence="3 6" id="KW-1133">Transmembrane helix</keyword>
<feature type="transmembrane region" description="Helical" evidence="6">
    <location>
        <begin position="100"/>
        <end position="121"/>
    </location>
</feature>
<feature type="region of interest" description="Disordered" evidence="5">
    <location>
        <begin position="1"/>
        <end position="24"/>
    </location>
</feature>
<feature type="transmembrane region" description="Helical" evidence="6">
    <location>
        <begin position="277"/>
        <end position="297"/>
    </location>
</feature>
<feature type="transmembrane region" description="Helical" evidence="6">
    <location>
        <begin position="380"/>
        <end position="399"/>
    </location>
</feature>